<keyword evidence="1" id="KW-0812">Transmembrane</keyword>
<sequence>MKNQAQIIIDLSLTFLKNTLYRGFTRGLLFYIFEMGDSNNFLVSAFIVKCGGIVSAIVLYPHFFQVFGDQKMGINAL</sequence>
<dbReference type="Proteomes" id="UP000004478">
    <property type="component" value="Unassembled WGS sequence"/>
</dbReference>
<dbReference type="EMBL" id="AMGM01000057">
    <property type="protein sequence ID" value="EKB48320.1"/>
    <property type="molecule type" value="Genomic_DNA"/>
</dbReference>
<protein>
    <submittedName>
        <fullName evidence="2">Uncharacterized protein</fullName>
    </submittedName>
</protein>
<evidence type="ECO:0000313" key="2">
    <source>
        <dbReference type="EMBL" id="EKB48320.1"/>
    </source>
</evidence>
<organism evidence="2 3">
    <name type="scientific">Cecembia lonarensis (strain CCUG 58316 / KCTC 22772 / LW9)</name>
    <dbReference type="NCBI Taxonomy" id="1225176"/>
    <lineage>
        <taxon>Bacteria</taxon>
        <taxon>Pseudomonadati</taxon>
        <taxon>Bacteroidota</taxon>
        <taxon>Cytophagia</taxon>
        <taxon>Cytophagales</taxon>
        <taxon>Cyclobacteriaceae</taxon>
        <taxon>Cecembia</taxon>
    </lineage>
</organism>
<keyword evidence="3" id="KW-1185">Reference proteome</keyword>
<proteinExistence type="predicted"/>
<reference evidence="2 3" key="1">
    <citation type="journal article" date="2012" name="J. Bacteriol.">
        <title>Draft Genome Sequence of Cecembia lonarensis Strain LW9T, Isolated from Lonar Lake, a Haloalkaline Lake in India.</title>
        <authorList>
            <person name="Shivaji S."/>
            <person name="Ara S."/>
            <person name="Singh A."/>
            <person name="Pinnaka A.K."/>
        </authorList>
    </citation>
    <scope>NUCLEOTIDE SEQUENCE [LARGE SCALE GENOMIC DNA]</scope>
    <source>
        <strain evidence="2 3">LW9</strain>
    </source>
</reference>
<evidence type="ECO:0000313" key="3">
    <source>
        <dbReference type="Proteomes" id="UP000004478"/>
    </source>
</evidence>
<comment type="caution">
    <text evidence="2">The sequence shown here is derived from an EMBL/GenBank/DDBJ whole genome shotgun (WGS) entry which is preliminary data.</text>
</comment>
<accession>K1KW12</accession>
<dbReference type="AlphaFoldDB" id="K1KW12"/>
<feature type="transmembrane region" description="Helical" evidence="1">
    <location>
        <begin position="41"/>
        <end position="63"/>
    </location>
</feature>
<evidence type="ECO:0000256" key="1">
    <source>
        <dbReference type="SAM" id="Phobius"/>
    </source>
</evidence>
<keyword evidence="1" id="KW-0472">Membrane</keyword>
<keyword evidence="1" id="KW-1133">Transmembrane helix</keyword>
<gene>
    <name evidence="2" type="ORF">B879_03051</name>
</gene>
<name>K1KW12_CECL9</name>